<proteinExistence type="predicted"/>
<feature type="compositionally biased region" description="Basic and acidic residues" evidence="1">
    <location>
        <begin position="441"/>
        <end position="466"/>
    </location>
</feature>
<evidence type="ECO:0000313" key="2">
    <source>
        <dbReference type="EMBL" id="AIZ16396.1"/>
    </source>
</evidence>
<dbReference type="EMBL" id="CP007457">
    <property type="protein sequence ID" value="AIZ16396.1"/>
    <property type="molecule type" value="Genomic_DNA"/>
</dbReference>
<protein>
    <submittedName>
        <fullName evidence="2">Portal protein</fullName>
    </submittedName>
</protein>
<dbReference type="HOGENOM" id="CLU_037838_0_0_11"/>
<dbReference type="InterPro" id="IPR021145">
    <property type="entry name" value="Portal_protein_SPP1_Gp6-like"/>
</dbReference>
<accession>A0A0A7I8Q1</accession>
<gene>
    <name evidence="2" type="ORF">AH67_05250</name>
</gene>
<feature type="compositionally biased region" description="Low complexity" evidence="1">
    <location>
        <begin position="473"/>
        <end position="485"/>
    </location>
</feature>
<dbReference type="STRING" id="1447715.AH67_05250"/>
<evidence type="ECO:0000313" key="3">
    <source>
        <dbReference type="Proteomes" id="UP000030636"/>
    </source>
</evidence>
<dbReference type="AlphaFoldDB" id="A0A0A7I8Q1"/>
<reference evidence="2 3" key="1">
    <citation type="journal article" date="2015" name="Genome Announc.">
        <title>Bifidobacterium pseudolongum Strain PV8-2, Isolated from a Stool Sample of an Anemic Kenyan Infant.</title>
        <authorList>
            <person name="Vazquez-Gutierrez P."/>
            <person name="Lacroix C."/>
            <person name="Chassard C."/>
            <person name="Klumpp J."/>
            <person name="Stevens M.J."/>
            <person name="Jans C."/>
        </authorList>
    </citation>
    <scope>NUCLEOTIDE SEQUENCE [LARGE SCALE GENOMIC DNA]</scope>
    <source>
        <strain evidence="2 3">PV8-2</strain>
    </source>
</reference>
<evidence type="ECO:0000256" key="1">
    <source>
        <dbReference type="SAM" id="MobiDB-lite"/>
    </source>
</evidence>
<sequence>MNLTFPNTISGMSSQETILYRKLLTRLIKKRRRNDLRAKYMNGRNELHDIGYALPPIANDINIVVGWPAKAVEALANRVVMDGLMADDGTDLSEQVERVMDVNDLLSVADSVHTDALIHSCSFVAVLAGDPALGEPEAIVQEFTADVATGLWDKRRHRLCAALLFDVSDDYETVAGAYLMAYGRTIVIEPDEHGWHVAARFDDDMDRIPCELFAFQPDERRPFGRSRISRTVMSLTDSAVRTFLRSELQAELYSVPPRYVLGASEDMFSDENGNLVPRWRLMLDQMLILPRDSASGEVPQVGQFTQYSFEPHSAQLRQTATMFASATSLPPDAMGVLTDNPSSAEAIDKATKELCLLAEKCHKWFGRAWRHVISRAQLASGPDGDIQAVRPQWRNPSTPSRAAAADAAVKLVQANILPADSEVTYDMLDLSDEQRRILRMEQRSKRSQERIDQLRSARTQGQREEVADGSQYAAPARASASSSGS</sequence>
<dbReference type="Pfam" id="PF05133">
    <property type="entry name" value="SPP1_portal"/>
    <property type="match status" value="1"/>
</dbReference>
<name>A0A0A7I8Q1_9BIFI</name>
<dbReference type="KEGG" id="bpsp:AH67_05250"/>
<dbReference type="Proteomes" id="UP000030636">
    <property type="component" value="Chromosome"/>
</dbReference>
<organism evidence="2 3">
    <name type="scientific">Bifidobacterium pseudolongum PV8-2</name>
    <dbReference type="NCBI Taxonomy" id="1447715"/>
    <lineage>
        <taxon>Bacteria</taxon>
        <taxon>Bacillati</taxon>
        <taxon>Actinomycetota</taxon>
        <taxon>Actinomycetes</taxon>
        <taxon>Bifidobacteriales</taxon>
        <taxon>Bifidobacteriaceae</taxon>
        <taxon>Bifidobacterium</taxon>
    </lineage>
</organism>
<dbReference type="RefSeq" id="WP_039171982.1">
    <property type="nucleotide sequence ID" value="NZ_CP007457.1"/>
</dbReference>
<keyword evidence="3" id="KW-1185">Reference proteome</keyword>
<dbReference type="OrthoDB" id="1780383at2"/>
<feature type="region of interest" description="Disordered" evidence="1">
    <location>
        <begin position="441"/>
        <end position="485"/>
    </location>
</feature>